<evidence type="ECO:0000313" key="2">
    <source>
        <dbReference type="EMBL" id="EAT88539.2"/>
    </source>
</evidence>
<reference evidence="3" key="1">
    <citation type="journal article" date="2007" name="Plant Cell">
        <title>Dothideomycete-plant interactions illuminated by genome sequencing and EST analysis of the wheat pathogen Stagonospora nodorum.</title>
        <authorList>
            <person name="Hane J.K."/>
            <person name="Lowe R.G."/>
            <person name="Solomon P.S."/>
            <person name="Tan K.C."/>
            <person name="Schoch C.L."/>
            <person name="Spatafora J.W."/>
            <person name="Crous P.W."/>
            <person name="Kodira C."/>
            <person name="Birren B.W."/>
            <person name="Galagan J.E."/>
            <person name="Torriani S.F."/>
            <person name="McDonald B.A."/>
            <person name="Oliver R.P."/>
        </authorList>
    </citation>
    <scope>NUCLEOTIDE SEQUENCE [LARGE SCALE GENOMIC DNA]</scope>
    <source>
        <strain evidence="3">SN15 / ATCC MYA-4574 / FGSC 10173</strain>
    </source>
</reference>
<gene>
    <name evidence="2" type="ORF">SNOG_03334</name>
</gene>
<dbReference type="InParanoid" id="Q0UY30"/>
<evidence type="ECO:0000256" key="1">
    <source>
        <dbReference type="SAM" id="SignalP"/>
    </source>
</evidence>
<organism evidence="2 3">
    <name type="scientific">Phaeosphaeria nodorum (strain SN15 / ATCC MYA-4574 / FGSC 10173)</name>
    <name type="common">Glume blotch fungus</name>
    <name type="synonym">Parastagonospora nodorum</name>
    <dbReference type="NCBI Taxonomy" id="321614"/>
    <lineage>
        <taxon>Eukaryota</taxon>
        <taxon>Fungi</taxon>
        <taxon>Dikarya</taxon>
        <taxon>Ascomycota</taxon>
        <taxon>Pezizomycotina</taxon>
        <taxon>Dothideomycetes</taxon>
        <taxon>Pleosporomycetidae</taxon>
        <taxon>Pleosporales</taxon>
        <taxon>Pleosporineae</taxon>
        <taxon>Phaeosphaeriaceae</taxon>
        <taxon>Parastagonospora</taxon>
    </lineage>
</organism>
<dbReference type="EMBL" id="CH445329">
    <property type="protein sequence ID" value="EAT88539.2"/>
    <property type="molecule type" value="Genomic_DNA"/>
</dbReference>
<dbReference type="PROSITE" id="PS51257">
    <property type="entry name" value="PROKAR_LIPOPROTEIN"/>
    <property type="match status" value="1"/>
</dbReference>
<keyword evidence="1" id="KW-0732">Signal</keyword>
<dbReference type="eggNOG" id="ENOG502SJI1">
    <property type="taxonomic scope" value="Eukaryota"/>
</dbReference>
<dbReference type="VEuPathDB" id="FungiDB:JI435_033340"/>
<dbReference type="RefSeq" id="XP_001793902.1">
    <property type="nucleotide sequence ID" value="XM_001793850.1"/>
</dbReference>
<sequence>MRAFIIVVISSLSVAMACSKVTKVTHTFYGYPDNDPPGPATAYDCGRGYKAGGTGTYADPLTFASAPGEFNQCEIIYDPYTRKYLRFEDFCAQCDSDWKASPKIAHIDLWTGSATVNGGQDQINCENNLTPNSQTIVRQPSKNLPVDCEYLLSAMRLNDTNTTSATALYVKGVNPSCRTSHVYSSYNIGDYC</sequence>
<dbReference type="Proteomes" id="UP000001055">
    <property type="component" value="Unassembled WGS sequence"/>
</dbReference>
<dbReference type="GeneID" id="5970765"/>
<name>Q0UY30_PHANO</name>
<feature type="signal peptide" evidence="1">
    <location>
        <begin position="1"/>
        <end position="19"/>
    </location>
</feature>
<proteinExistence type="predicted"/>
<accession>Q0UY30</accession>
<dbReference type="KEGG" id="pno:SNOG_03334"/>
<feature type="chain" id="PRO_5004178225" evidence="1">
    <location>
        <begin position="20"/>
        <end position="192"/>
    </location>
</feature>
<evidence type="ECO:0000313" key="3">
    <source>
        <dbReference type="Proteomes" id="UP000001055"/>
    </source>
</evidence>
<dbReference type="AlphaFoldDB" id="Q0UY30"/>
<protein>
    <submittedName>
        <fullName evidence="2">Uncharacterized protein</fullName>
    </submittedName>
</protein>
<dbReference type="HOGENOM" id="CLU_094639_0_0_1"/>